<feature type="transmembrane region" description="Helical" evidence="2">
    <location>
        <begin position="328"/>
        <end position="351"/>
    </location>
</feature>
<keyword evidence="2" id="KW-1133">Transmembrane helix</keyword>
<evidence type="ECO:0000256" key="1">
    <source>
        <dbReference type="SAM" id="MobiDB-lite"/>
    </source>
</evidence>
<proteinExistence type="predicted"/>
<keyword evidence="2" id="KW-0812">Transmembrane</keyword>
<organism evidence="3 4">
    <name type="scientific">Vitis vinifera</name>
    <name type="common">Grape</name>
    <dbReference type="NCBI Taxonomy" id="29760"/>
    <lineage>
        <taxon>Eukaryota</taxon>
        <taxon>Viridiplantae</taxon>
        <taxon>Streptophyta</taxon>
        <taxon>Embryophyta</taxon>
        <taxon>Tracheophyta</taxon>
        <taxon>Spermatophyta</taxon>
        <taxon>Magnoliopsida</taxon>
        <taxon>eudicotyledons</taxon>
        <taxon>Gunneridae</taxon>
        <taxon>Pentapetalae</taxon>
        <taxon>rosids</taxon>
        <taxon>Vitales</taxon>
        <taxon>Vitaceae</taxon>
        <taxon>Viteae</taxon>
        <taxon>Vitis</taxon>
    </lineage>
</organism>
<evidence type="ECO:0000313" key="3">
    <source>
        <dbReference type="EMBL" id="WJZ86799.1"/>
    </source>
</evidence>
<dbReference type="PANTHER" id="PTHR33430">
    <property type="entry name" value="MATERNAL EFFECT EMBRYO ARREST PROTEIN"/>
    <property type="match status" value="1"/>
</dbReference>
<evidence type="ECO:0000256" key="2">
    <source>
        <dbReference type="SAM" id="Phobius"/>
    </source>
</evidence>
<gene>
    <name evidence="3" type="ORF">VitviT2T_006222</name>
</gene>
<dbReference type="PANTHER" id="PTHR33430:SF6">
    <property type="entry name" value="MATERNAL EFFECT EMBRYO ARREST PROTEIN"/>
    <property type="match status" value="1"/>
</dbReference>
<name>A0ABY9BWD8_VITVI</name>
<feature type="transmembrane region" description="Helical" evidence="2">
    <location>
        <begin position="279"/>
        <end position="307"/>
    </location>
</feature>
<keyword evidence="4" id="KW-1185">Reference proteome</keyword>
<evidence type="ECO:0000313" key="4">
    <source>
        <dbReference type="Proteomes" id="UP001227230"/>
    </source>
</evidence>
<protein>
    <submittedName>
        <fullName evidence="3">Uncharacterized protein</fullName>
    </submittedName>
</protein>
<feature type="compositionally biased region" description="Gly residues" evidence="1">
    <location>
        <begin position="14"/>
        <end position="39"/>
    </location>
</feature>
<feature type="transmembrane region" description="Helical" evidence="2">
    <location>
        <begin position="371"/>
        <end position="393"/>
    </location>
</feature>
<accession>A0ABY9BWD8</accession>
<dbReference type="EMBL" id="CP126652">
    <property type="protein sequence ID" value="WJZ86799.1"/>
    <property type="molecule type" value="Genomic_DNA"/>
</dbReference>
<dbReference type="Proteomes" id="UP001227230">
    <property type="component" value="Chromosome 5"/>
</dbReference>
<reference evidence="3 4" key="1">
    <citation type="journal article" date="2023" name="Hortic Res">
        <title>The complete reference genome for grapevine (Vitis vinifera L.) genetics and breeding.</title>
        <authorList>
            <person name="Shi X."/>
            <person name="Cao S."/>
            <person name="Wang X."/>
            <person name="Huang S."/>
            <person name="Wang Y."/>
            <person name="Liu Z."/>
            <person name="Liu W."/>
            <person name="Leng X."/>
            <person name="Peng Y."/>
            <person name="Wang N."/>
            <person name="Wang Y."/>
            <person name="Ma Z."/>
            <person name="Xu X."/>
            <person name="Zhang F."/>
            <person name="Xue H."/>
            <person name="Zhong H."/>
            <person name="Wang Y."/>
            <person name="Zhang K."/>
            <person name="Velt A."/>
            <person name="Avia K."/>
            <person name="Holtgrawe D."/>
            <person name="Grimplet J."/>
            <person name="Matus J.T."/>
            <person name="Ware D."/>
            <person name="Wu X."/>
            <person name="Wang H."/>
            <person name="Liu C."/>
            <person name="Fang Y."/>
            <person name="Rustenholz C."/>
            <person name="Cheng Z."/>
            <person name="Xiao H."/>
            <person name="Zhou Y."/>
        </authorList>
    </citation>
    <scope>NUCLEOTIDE SEQUENCE [LARGE SCALE GENOMIC DNA]</scope>
    <source>
        <strain evidence="4">cv. Pinot noir / PN40024</strain>
        <tissue evidence="3">Leaf</tissue>
    </source>
</reference>
<keyword evidence="2" id="KW-0472">Membrane</keyword>
<feature type="region of interest" description="Disordered" evidence="1">
    <location>
        <begin position="13"/>
        <end position="39"/>
    </location>
</feature>
<sequence>MEEENEEIIALGMRRGGGTSGGSRGVGGIGEGTRGDGSIGGSYVSQVDPSMSWAQGGENYYTTQDTDHGYRLGIWEQRKYLERLTTFPSDDDYSSGHDYHKSNYHRIDGHLQNLGMRLRPYFRGVDGRSYHTFRDCNSSSSTFSRNDFDRFPIMHPEGYSNTGTQASDSYGYDQSSDSSSIACRGESIPKKALFSSATLNPRSTCYKTVSEMKAQQVIQVKSREEIRDDIQFAALDTVVSFNSLYAVSSFLGFSLTTIGLHSIDGRLGCDANISTIRTLMFFEVISFAFFLTSSWVAHGLKIMIKLVNAAESNKEFRSHFNRKSIRKVMLCAIFSSILGCIFLILSIVNILQIRLGILSCRSPSTVQGAVALVVIVSCGVVFHVGITVLAFLYV</sequence>